<dbReference type="Proteomes" id="UP000886998">
    <property type="component" value="Unassembled WGS sequence"/>
</dbReference>
<proteinExistence type="predicted"/>
<dbReference type="EMBL" id="BMAV01003736">
    <property type="protein sequence ID" value="GFY43514.1"/>
    <property type="molecule type" value="Genomic_DNA"/>
</dbReference>
<reference evidence="1" key="1">
    <citation type="submission" date="2020-08" db="EMBL/GenBank/DDBJ databases">
        <title>Multicomponent nature underlies the extraordinary mechanical properties of spider dragline silk.</title>
        <authorList>
            <person name="Kono N."/>
            <person name="Nakamura H."/>
            <person name="Mori M."/>
            <person name="Yoshida Y."/>
            <person name="Ohtoshi R."/>
            <person name="Malay A.D."/>
            <person name="Moran D.A.P."/>
            <person name="Tomita M."/>
            <person name="Numata K."/>
            <person name="Arakawa K."/>
        </authorList>
    </citation>
    <scope>NUCLEOTIDE SEQUENCE</scope>
</reference>
<organism evidence="1 2">
    <name type="scientific">Trichonephila inaurata madagascariensis</name>
    <dbReference type="NCBI Taxonomy" id="2747483"/>
    <lineage>
        <taxon>Eukaryota</taxon>
        <taxon>Metazoa</taxon>
        <taxon>Ecdysozoa</taxon>
        <taxon>Arthropoda</taxon>
        <taxon>Chelicerata</taxon>
        <taxon>Arachnida</taxon>
        <taxon>Araneae</taxon>
        <taxon>Araneomorphae</taxon>
        <taxon>Entelegynae</taxon>
        <taxon>Araneoidea</taxon>
        <taxon>Nephilidae</taxon>
        <taxon>Trichonephila</taxon>
        <taxon>Trichonephila inaurata</taxon>
    </lineage>
</organism>
<dbReference type="AlphaFoldDB" id="A0A8X6WZY2"/>
<evidence type="ECO:0000313" key="2">
    <source>
        <dbReference type="Proteomes" id="UP000886998"/>
    </source>
</evidence>
<evidence type="ECO:0000313" key="1">
    <source>
        <dbReference type="EMBL" id="GFY43514.1"/>
    </source>
</evidence>
<name>A0A8X6WZY2_9ARAC</name>
<keyword evidence="2" id="KW-1185">Reference proteome</keyword>
<comment type="caution">
    <text evidence="1">The sequence shown here is derived from an EMBL/GenBank/DDBJ whole genome shotgun (WGS) entry which is preliminary data.</text>
</comment>
<accession>A0A8X6WZY2</accession>
<protein>
    <submittedName>
        <fullName evidence="1">Uncharacterized protein</fullName>
    </submittedName>
</protein>
<gene>
    <name evidence="1" type="ORF">TNIN_240461</name>
</gene>
<sequence>MSPLSYFPVSRLCHNSLPLNELQKIYNRRLAVANRLITILMSHQVRNRSGLAANWSRKLGPHACKSMDIPKSQSFGISSCEDRRIIYEITNITNIPLGYNFRLFIT</sequence>